<keyword evidence="1" id="KW-0732">Signal</keyword>
<sequence>MYKIIITLIGLLSSGIFSWAQQDPQFTQYFDNTLFINSAYAGSRDMLNVTAIHREQWAGFDGHPRTTTIGMHTPLAYRSVGLGFSAVNDAIGPLNQTMVNLDFSYSLRFKRSKSKLSFGLKAGANIINVNSSELETTTGNDGHLMNNVKNNVNPNFGFGILYHSDRFFVGASIPKLLQNSYDGFSASNIEIRHYYAIIGGVATLSDQWKLRPTAQVKIAEGSPLSVDLSAAFIHSDKIYLGAMYRWDAAAGVFFQIQVNPQFKVGLATDFGVQEIRTYNEGTFELMLSYDFNFNREGIKSPRYF</sequence>
<dbReference type="AlphaFoldDB" id="A0A1I6ZL11"/>
<evidence type="ECO:0000256" key="1">
    <source>
        <dbReference type="SAM" id="SignalP"/>
    </source>
</evidence>
<dbReference type="RefSeq" id="WP_090247699.1">
    <property type="nucleotide sequence ID" value="NZ_FPAS01000002.1"/>
</dbReference>
<keyword evidence="3" id="KW-1185">Reference proteome</keyword>
<evidence type="ECO:0000313" key="2">
    <source>
        <dbReference type="EMBL" id="SFT63408.1"/>
    </source>
</evidence>
<dbReference type="EMBL" id="FPAS01000002">
    <property type="protein sequence ID" value="SFT63408.1"/>
    <property type="molecule type" value="Genomic_DNA"/>
</dbReference>
<feature type="chain" id="PRO_5014634443" evidence="1">
    <location>
        <begin position="21"/>
        <end position="304"/>
    </location>
</feature>
<accession>A0A1I6ZL11</accession>
<dbReference type="STRING" id="477690.SAMN05216474_1452"/>
<dbReference type="Proteomes" id="UP000236454">
    <property type="component" value="Unassembled WGS sequence"/>
</dbReference>
<name>A0A1I6ZL11_9FLAO</name>
<reference evidence="2 3" key="1">
    <citation type="submission" date="2016-10" db="EMBL/GenBank/DDBJ databases">
        <authorList>
            <person name="de Groot N.N."/>
        </authorList>
    </citation>
    <scope>NUCLEOTIDE SEQUENCE [LARGE SCALE GENOMIC DNA]</scope>
    <source>
        <strain evidence="2 3">CGMCC 1.7005</strain>
    </source>
</reference>
<dbReference type="Pfam" id="PF11751">
    <property type="entry name" value="PorP_SprF"/>
    <property type="match status" value="1"/>
</dbReference>
<proteinExistence type="predicted"/>
<protein>
    <submittedName>
        <fullName evidence="2">Type IX secretion system membrane protein, PorP/SprF family</fullName>
    </submittedName>
</protein>
<evidence type="ECO:0000313" key="3">
    <source>
        <dbReference type="Proteomes" id="UP000236454"/>
    </source>
</evidence>
<dbReference type="OrthoDB" id="1114455at2"/>
<organism evidence="2 3">
    <name type="scientific">Lishizhenia tianjinensis</name>
    <dbReference type="NCBI Taxonomy" id="477690"/>
    <lineage>
        <taxon>Bacteria</taxon>
        <taxon>Pseudomonadati</taxon>
        <taxon>Bacteroidota</taxon>
        <taxon>Flavobacteriia</taxon>
        <taxon>Flavobacteriales</taxon>
        <taxon>Crocinitomicaceae</taxon>
        <taxon>Lishizhenia</taxon>
    </lineage>
</organism>
<feature type="signal peptide" evidence="1">
    <location>
        <begin position="1"/>
        <end position="20"/>
    </location>
</feature>
<gene>
    <name evidence="2" type="ORF">SAMN05216474_1452</name>
</gene>
<dbReference type="InterPro" id="IPR019861">
    <property type="entry name" value="PorP/SprF_Bacteroidetes"/>
</dbReference>
<dbReference type="NCBIfam" id="TIGR03519">
    <property type="entry name" value="T9SS_PorP_fam"/>
    <property type="match status" value="1"/>
</dbReference>